<feature type="transmembrane region" description="Helical" evidence="2">
    <location>
        <begin position="138"/>
        <end position="160"/>
    </location>
</feature>
<dbReference type="GO" id="GO:0031072">
    <property type="term" value="F:heat shock protein binding"/>
    <property type="evidence" value="ECO:0007669"/>
    <property type="project" value="TreeGrafter"/>
</dbReference>
<name>A0A8H6IGN9_9AGAR</name>
<dbReference type="Gene3D" id="1.20.144.10">
    <property type="entry name" value="Phosphatidic acid phosphatase type 2/haloperoxidase"/>
    <property type="match status" value="1"/>
</dbReference>
<comment type="caution">
    <text evidence="4">The sequence shown here is derived from an EMBL/GenBank/DDBJ whole genome shotgun (WGS) entry which is preliminary data.</text>
</comment>
<feature type="domain" description="J" evidence="3">
    <location>
        <begin position="234"/>
        <end position="304"/>
    </location>
</feature>
<dbReference type="InterPro" id="IPR056453">
    <property type="entry name" value="HTH_DNAJC9"/>
</dbReference>
<keyword evidence="5" id="KW-1185">Reference proteome</keyword>
<dbReference type="GO" id="GO:0005737">
    <property type="term" value="C:cytoplasm"/>
    <property type="evidence" value="ECO:0007669"/>
    <property type="project" value="TreeGrafter"/>
</dbReference>
<keyword evidence="2" id="KW-0812">Transmembrane</keyword>
<feature type="compositionally biased region" description="Basic residues" evidence="1">
    <location>
        <begin position="490"/>
        <end position="501"/>
    </location>
</feature>
<dbReference type="InterPro" id="IPR018253">
    <property type="entry name" value="DnaJ_domain_CS"/>
</dbReference>
<sequence length="575" mass="64168">MWRASSLFLTFLDRANIIVTGTVAAFVLYSRSAGVAYFALMSVGCSITVKIIKRFVKEARPPAELVIKGRVKKSYGMPSTHSAVVTFQSAYVFLACRYLPIHPSFPQSSISRILPPLIVIPWASSIMVSRVRLGYHTWAQVAAGFSYGLIFSAVVFSLWVNGWNRYGAVVERFIEDEVVHRSGTPGPTESPAVGYTVTPTLTRCDFTTVSLPASAMSEDNDPIAQFFPGEEDVDLYQVLGLTNDATLDAIKKAYRRHALIYHPDKHTNASEEAKADASVKFQQMGFAYAVLSDEKRKARYDKTGRTDEGFELAAGEDGWEAYFEDLFERVTRGKLDEMKKEYQGSEEEVEDLKSAYLETEGSIDEIMTYIPHSTHEDEGRFVMIITSLISKKELKSTKLWEKSIKDEKAKLARKKAGEKEAKEAEELAKELGVWEEFYGSGKATERKKGKSKAPPAEGEEDVSALQALILKKQKRNMDDLVDSLAAKYLPKPKGKGKGKKRAHEDDPEEELPTNTKKSRKEATPPEMTDEEFAKLQERLFGDKAKASSAEAPKTRNRSGSTSEAPKSKKGRAKRK</sequence>
<dbReference type="PANTHER" id="PTHR44144:SF1">
    <property type="entry name" value="DNAJ HOMOLOG SUBFAMILY C MEMBER 9"/>
    <property type="match status" value="1"/>
</dbReference>
<dbReference type="SMART" id="SM00271">
    <property type="entry name" value="DnaJ"/>
    <property type="match status" value="1"/>
</dbReference>
<dbReference type="PANTHER" id="PTHR44144">
    <property type="entry name" value="DNAJ HOMOLOG SUBFAMILY C MEMBER 9"/>
    <property type="match status" value="1"/>
</dbReference>
<accession>A0A8H6IGN9</accession>
<dbReference type="Pfam" id="PF23302">
    <property type="entry name" value="HTH_DNAJC9"/>
    <property type="match status" value="1"/>
</dbReference>
<dbReference type="OrthoDB" id="110024at2759"/>
<dbReference type="Pfam" id="PF01569">
    <property type="entry name" value="PAP2"/>
    <property type="match status" value="1"/>
</dbReference>
<feature type="region of interest" description="Disordered" evidence="1">
    <location>
        <begin position="440"/>
        <end position="461"/>
    </location>
</feature>
<dbReference type="InterPro" id="IPR001623">
    <property type="entry name" value="DnaJ_domain"/>
</dbReference>
<organism evidence="4 5">
    <name type="scientific">Ephemerocybe angulata</name>
    <dbReference type="NCBI Taxonomy" id="980116"/>
    <lineage>
        <taxon>Eukaryota</taxon>
        <taxon>Fungi</taxon>
        <taxon>Dikarya</taxon>
        <taxon>Basidiomycota</taxon>
        <taxon>Agaricomycotina</taxon>
        <taxon>Agaricomycetes</taxon>
        <taxon>Agaricomycetidae</taxon>
        <taxon>Agaricales</taxon>
        <taxon>Agaricineae</taxon>
        <taxon>Psathyrellaceae</taxon>
        <taxon>Ephemerocybe</taxon>
    </lineage>
</organism>
<dbReference type="Gene3D" id="1.10.287.110">
    <property type="entry name" value="DnaJ domain"/>
    <property type="match status" value="1"/>
</dbReference>
<evidence type="ECO:0000259" key="3">
    <source>
        <dbReference type="PROSITE" id="PS50076"/>
    </source>
</evidence>
<dbReference type="Pfam" id="PF00226">
    <property type="entry name" value="DnaJ"/>
    <property type="match status" value="1"/>
</dbReference>
<keyword evidence="2" id="KW-0472">Membrane</keyword>
<evidence type="ECO:0000256" key="1">
    <source>
        <dbReference type="SAM" id="MobiDB-lite"/>
    </source>
</evidence>
<dbReference type="SUPFAM" id="SSF48317">
    <property type="entry name" value="Acid phosphatase/Vanadium-dependent haloperoxidase"/>
    <property type="match status" value="1"/>
</dbReference>
<dbReference type="PROSITE" id="PS50076">
    <property type="entry name" value="DNAJ_2"/>
    <property type="match status" value="1"/>
</dbReference>
<dbReference type="Proteomes" id="UP000521943">
    <property type="component" value="Unassembled WGS sequence"/>
</dbReference>
<dbReference type="GO" id="GO:0005634">
    <property type="term" value="C:nucleus"/>
    <property type="evidence" value="ECO:0007669"/>
    <property type="project" value="TreeGrafter"/>
</dbReference>
<gene>
    <name evidence="4" type="ORF">DFP72DRAFT_955031</name>
</gene>
<dbReference type="InterPro" id="IPR000326">
    <property type="entry name" value="PAP2/HPO"/>
</dbReference>
<evidence type="ECO:0000256" key="2">
    <source>
        <dbReference type="SAM" id="Phobius"/>
    </source>
</evidence>
<reference evidence="4 5" key="1">
    <citation type="submission" date="2020-07" db="EMBL/GenBank/DDBJ databases">
        <title>Comparative genomics of pyrophilous fungi reveals a link between fire events and developmental genes.</title>
        <authorList>
            <consortium name="DOE Joint Genome Institute"/>
            <person name="Steindorff A.S."/>
            <person name="Carver A."/>
            <person name="Calhoun S."/>
            <person name="Stillman K."/>
            <person name="Liu H."/>
            <person name="Lipzen A."/>
            <person name="Pangilinan J."/>
            <person name="Labutti K."/>
            <person name="Bruns T.D."/>
            <person name="Grigoriev I.V."/>
        </authorList>
    </citation>
    <scope>NUCLEOTIDE SEQUENCE [LARGE SCALE GENOMIC DNA]</scope>
    <source>
        <strain evidence="4 5">CBS 144469</strain>
    </source>
</reference>
<dbReference type="PROSITE" id="PS00636">
    <property type="entry name" value="DNAJ_1"/>
    <property type="match status" value="1"/>
</dbReference>
<evidence type="ECO:0000313" key="5">
    <source>
        <dbReference type="Proteomes" id="UP000521943"/>
    </source>
</evidence>
<dbReference type="CDD" id="cd06257">
    <property type="entry name" value="DnaJ"/>
    <property type="match status" value="1"/>
</dbReference>
<proteinExistence type="predicted"/>
<protein>
    <submittedName>
        <fullName evidence="4">DnaJ domain-containing protein</fullName>
    </submittedName>
</protein>
<dbReference type="AlphaFoldDB" id="A0A8H6IGN9"/>
<keyword evidence="2" id="KW-1133">Transmembrane helix</keyword>
<evidence type="ECO:0000313" key="4">
    <source>
        <dbReference type="EMBL" id="KAF6765191.1"/>
    </source>
</evidence>
<dbReference type="EMBL" id="JACGCI010000003">
    <property type="protein sequence ID" value="KAF6765191.1"/>
    <property type="molecule type" value="Genomic_DNA"/>
</dbReference>
<feature type="transmembrane region" description="Helical" evidence="2">
    <location>
        <begin position="34"/>
        <end position="52"/>
    </location>
</feature>
<feature type="region of interest" description="Disordered" evidence="1">
    <location>
        <begin position="483"/>
        <end position="575"/>
    </location>
</feature>
<dbReference type="InterPro" id="IPR036938">
    <property type="entry name" value="PAP2/HPO_sf"/>
</dbReference>
<dbReference type="InterPro" id="IPR036869">
    <property type="entry name" value="J_dom_sf"/>
</dbReference>
<dbReference type="InterPro" id="IPR052594">
    <property type="entry name" value="J_domain-containing_protein"/>
</dbReference>
<feature type="compositionally biased region" description="Basic and acidic residues" evidence="1">
    <location>
        <begin position="531"/>
        <end position="545"/>
    </location>
</feature>
<dbReference type="SMART" id="SM00014">
    <property type="entry name" value="acidPPc"/>
    <property type="match status" value="1"/>
</dbReference>
<dbReference type="SUPFAM" id="SSF46565">
    <property type="entry name" value="Chaperone J-domain"/>
    <property type="match status" value="1"/>
</dbReference>
<dbReference type="PRINTS" id="PR00625">
    <property type="entry name" value="JDOMAIN"/>
</dbReference>